<evidence type="ECO:0000256" key="3">
    <source>
        <dbReference type="ARBA" id="ARBA00023186"/>
    </source>
</evidence>
<dbReference type="EMBL" id="JADGKB010000173">
    <property type="protein sequence ID" value="KAJ3251655.1"/>
    <property type="molecule type" value="Genomic_DNA"/>
</dbReference>
<keyword evidence="3 4" id="KW-0143">Chaperone</keyword>
<evidence type="ECO:0000313" key="9">
    <source>
        <dbReference type="EMBL" id="KAJ3262668.1"/>
    </source>
</evidence>
<dbReference type="SUPFAM" id="SSF58014">
    <property type="entry name" value="Coiled-coil domain of nucleotide exchange factor GrpE"/>
    <property type="match status" value="1"/>
</dbReference>
<feature type="region of interest" description="Disordered" evidence="7">
    <location>
        <begin position="37"/>
        <end position="56"/>
    </location>
</feature>
<dbReference type="SUPFAM" id="SSF51064">
    <property type="entry name" value="Head domain of nucleotide exchange factor GrpE"/>
    <property type="match status" value="1"/>
</dbReference>
<evidence type="ECO:0000256" key="4">
    <source>
        <dbReference type="RuleBase" id="RU000640"/>
    </source>
</evidence>
<dbReference type="PANTHER" id="PTHR21237">
    <property type="entry name" value="GRPE PROTEIN"/>
    <property type="match status" value="1"/>
</dbReference>
<evidence type="ECO:0000313" key="8">
    <source>
        <dbReference type="EMBL" id="KAJ3251655.1"/>
    </source>
</evidence>
<comment type="subcellular location">
    <subcellularLocation>
        <location evidence="1 4">Mitochondrion matrix</location>
    </subcellularLocation>
</comment>
<dbReference type="GO" id="GO:0051082">
    <property type="term" value="F:unfolded protein binding"/>
    <property type="evidence" value="ECO:0007669"/>
    <property type="project" value="TreeGrafter"/>
</dbReference>
<evidence type="ECO:0000313" key="10">
    <source>
        <dbReference type="Proteomes" id="UP001210925"/>
    </source>
</evidence>
<proteinExistence type="inferred from homology"/>
<keyword evidence="10" id="KW-1185">Reference proteome</keyword>
<evidence type="ECO:0000256" key="2">
    <source>
        <dbReference type="ARBA" id="ARBA00009054"/>
    </source>
</evidence>
<evidence type="ECO:0000256" key="6">
    <source>
        <dbReference type="SAM" id="Coils"/>
    </source>
</evidence>
<dbReference type="GO" id="GO:0030150">
    <property type="term" value="P:protein import into mitochondrial matrix"/>
    <property type="evidence" value="ECO:0007669"/>
    <property type="project" value="TreeGrafter"/>
</dbReference>
<dbReference type="GO" id="GO:0042803">
    <property type="term" value="F:protein homodimerization activity"/>
    <property type="evidence" value="ECO:0007669"/>
    <property type="project" value="InterPro"/>
</dbReference>
<dbReference type="PANTHER" id="PTHR21237:SF23">
    <property type="entry name" value="GRPE PROTEIN HOMOLOG, MITOCHONDRIAL"/>
    <property type="match status" value="1"/>
</dbReference>
<dbReference type="CDD" id="cd00446">
    <property type="entry name" value="GrpE"/>
    <property type="match status" value="1"/>
</dbReference>
<reference evidence="9" key="1">
    <citation type="submission" date="2020-05" db="EMBL/GenBank/DDBJ databases">
        <title>Phylogenomic resolution of chytrid fungi.</title>
        <authorList>
            <person name="Stajich J.E."/>
            <person name="Amses K."/>
            <person name="Simmons R."/>
            <person name="Seto K."/>
            <person name="Myers J."/>
            <person name="Bonds A."/>
            <person name="Quandt C.A."/>
            <person name="Barry K."/>
            <person name="Liu P."/>
            <person name="Grigoriev I."/>
            <person name="Longcore J.E."/>
            <person name="James T.Y."/>
        </authorList>
    </citation>
    <scope>NUCLEOTIDE SEQUENCE</scope>
    <source>
        <strain evidence="9">PLAUS21</strain>
    </source>
</reference>
<dbReference type="GO" id="GO:0000774">
    <property type="term" value="F:adenyl-nucleotide exchange factor activity"/>
    <property type="evidence" value="ECO:0007669"/>
    <property type="project" value="InterPro"/>
</dbReference>
<comment type="caution">
    <text evidence="9">The sequence shown here is derived from an EMBL/GenBank/DDBJ whole genome shotgun (WGS) entry which is preliminary data.</text>
</comment>
<keyword evidence="6" id="KW-0175">Coiled coil</keyword>
<dbReference type="PROSITE" id="PS01071">
    <property type="entry name" value="GRPE"/>
    <property type="match status" value="1"/>
</dbReference>
<evidence type="ECO:0000256" key="1">
    <source>
        <dbReference type="ARBA" id="ARBA00004305"/>
    </source>
</evidence>
<organism evidence="9 10">
    <name type="scientific">Boothiomyces macroporosus</name>
    <dbReference type="NCBI Taxonomy" id="261099"/>
    <lineage>
        <taxon>Eukaryota</taxon>
        <taxon>Fungi</taxon>
        <taxon>Fungi incertae sedis</taxon>
        <taxon>Chytridiomycota</taxon>
        <taxon>Chytridiomycota incertae sedis</taxon>
        <taxon>Chytridiomycetes</taxon>
        <taxon>Rhizophydiales</taxon>
        <taxon>Terramycetaceae</taxon>
        <taxon>Boothiomyces</taxon>
    </lineage>
</organism>
<evidence type="ECO:0000256" key="7">
    <source>
        <dbReference type="SAM" id="MobiDB-lite"/>
    </source>
</evidence>
<gene>
    <name evidence="9" type="primary">ROE1_1</name>
    <name evidence="8" type="synonym">ROE1_2</name>
    <name evidence="9" type="ORF">HK103_000197</name>
    <name evidence="8" type="ORF">HK103_002209</name>
</gene>
<dbReference type="Proteomes" id="UP001210925">
    <property type="component" value="Unassembled WGS sequence"/>
</dbReference>
<dbReference type="GO" id="GO:0051087">
    <property type="term" value="F:protein-folding chaperone binding"/>
    <property type="evidence" value="ECO:0007669"/>
    <property type="project" value="InterPro"/>
</dbReference>
<keyword evidence="4" id="KW-0496">Mitochondrion</keyword>
<accession>A0AAD5UQ21</accession>
<sequence length="217" mass="25093">MIGTITRIARPSLNLLKINRVLTAQRFVVPKRFYAEKADEPKQEQKSEENKDGKTEDFQELLKKKDHEIAELKDLYRRALADAENLRIRTRKEIQDKEAYAVQKFAKDLLDTADVLTLALNAVPESERGENKLNPELGKLYVGVELTRKELWKVFEQYGITHYNPLGEKFDYNLHTAIFQSVVEGKEPGTIIHVDKIGYKMKDRILRPANVGVVREK</sequence>
<protein>
    <recommendedName>
        <fullName evidence="4">GrpE protein homolog</fullName>
    </recommendedName>
</protein>
<dbReference type="Gene3D" id="2.30.22.10">
    <property type="entry name" value="Head domain of nucleotide exchange factor GrpE"/>
    <property type="match status" value="1"/>
</dbReference>
<dbReference type="InterPro" id="IPR013805">
    <property type="entry name" value="GrpE_CC"/>
</dbReference>
<dbReference type="FunFam" id="2.30.22.10:FF:000002">
    <property type="entry name" value="GrpE protein homolog"/>
    <property type="match status" value="1"/>
</dbReference>
<evidence type="ECO:0000256" key="5">
    <source>
        <dbReference type="RuleBase" id="RU004478"/>
    </source>
</evidence>
<dbReference type="Gene3D" id="3.90.20.20">
    <property type="match status" value="1"/>
</dbReference>
<dbReference type="PRINTS" id="PR00773">
    <property type="entry name" value="GRPEPROTEIN"/>
</dbReference>
<dbReference type="GO" id="GO:0001405">
    <property type="term" value="C:PAM complex, Tim23 associated import motor"/>
    <property type="evidence" value="ECO:0007669"/>
    <property type="project" value="TreeGrafter"/>
</dbReference>
<name>A0AAD5UQ21_9FUNG</name>
<dbReference type="HAMAP" id="MF_01151">
    <property type="entry name" value="GrpE"/>
    <property type="match status" value="1"/>
</dbReference>
<dbReference type="InterPro" id="IPR000740">
    <property type="entry name" value="GrpE"/>
</dbReference>
<dbReference type="EMBL" id="JADGKB010000001">
    <property type="protein sequence ID" value="KAJ3262668.1"/>
    <property type="molecule type" value="Genomic_DNA"/>
</dbReference>
<dbReference type="AlphaFoldDB" id="A0AAD5UQ21"/>
<comment type="similarity">
    <text evidence="2 5">Belongs to the GrpE family.</text>
</comment>
<comment type="function">
    <text evidence="4">Essential component of the PAM complex, a complex required for the translocation of transit peptide-containing proteins from the inner membrane into the mitochondrial matrix in an ATP-dependent manner.</text>
</comment>
<dbReference type="GO" id="GO:0006457">
    <property type="term" value="P:protein folding"/>
    <property type="evidence" value="ECO:0007669"/>
    <property type="project" value="InterPro"/>
</dbReference>
<dbReference type="Pfam" id="PF01025">
    <property type="entry name" value="GrpE"/>
    <property type="match status" value="1"/>
</dbReference>
<feature type="coiled-coil region" evidence="6">
    <location>
        <begin position="62"/>
        <end position="89"/>
    </location>
</feature>
<dbReference type="InterPro" id="IPR009012">
    <property type="entry name" value="GrpE_head"/>
</dbReference>